<keyword evidence="3" id="KW-0479">Metal-binding</keyword>
<evidence type="ECO:0000259" key="7">
    <source>
        <dbReference type="PROSITE" id="PS51085"/>
    </source>
</evidence>
<dbReference type="InterPro" id="IPR012675">
    <property type="entry name" value="Beta-grasp_dom_sf"/>
</dbReference>
<protein>
    <submittedName>
        <fullName evidence="8">Ferredoxin</fullName>
    </submittedName>
</protein>
<dbReference type="Proteomes" id="UP000006671">
    <property type="component" value="Unassembled WGS sequence"/>
</dbReference>
<dbReference type="STRING" id="5762.D2V7E8"/>
<dbReference type="GO" id="GO:0140647">
    <property type="term" value="P:P450-containing electron transport chain"/>
    <property type="evidence" value="ECO:0007669"/>
    <property type="project" value="InterPro"/>
</dbReference>
<evidence type="ECO:0000256" key="3">
    <source>
        <dbReference type="ARBA" id="ARBA00022723"/>
    </source>
</evidence>
<dbReference type="VEuPathDB" id="AmoebaDB:NAEGRDRAFT_31742"/>
<dbReference type="PANTHER" id="PTHR23426">
    <property type="entry name" value="FERREDOXIN/ADRENODOXIN"/>
    <property type="match status" value="1"/>
</dbReference>
<comment type="similarity">
    <text evidence="1">Belongs to the adrenodoxin/putidaredoxin family.</text>
</comment>
<dbReference type="RefSeq" id="XP_002680107.1">
    <property type="nucleotide sequence ID" value="XM_002680061.1"/>
</dbReference>
<dbReference type="InterPro" id="IPR036010">
    <property type="entry name" value="2Fe-2S_ferredoxin-like_sf"/>
</dbReference>
<feature type="domain" description="2Fe-2S ferredoxin-type" evidence="7">
    <location>
        <begin position="8"/>
        <end position="111"/>
    </location>
</feature>
<name>D2V7E8_NAEGR</name>
<dbReference type="Pfam" id="PF00111">
    <property type="entry name" value="Fer2"/>
    <property type="match status" value="1"/>
</dbReference>
<evidence type="ECO:0000256" key="6">
    <source>
        <dbReference type="ARBA" id="ARBA00034078"/>
    </source>
</evidence>
<dbReference type="InterPro" id="IPR001041">
    <property type="entry name" value="2Fe-2S_ferredoxin-type"/>
</dbReference>
<dbReference type="EMBL" id="GG738855">
    <property type="protein sequence ID" value="EFC47363.1"/>
    <property type="molecule type" value="Genomic_DNA"/>
</dbReference>
<keyword evidence="2" id="KW-0001">2Fe-2S</keyword>
<dbReference type="AlphaFoldDB" id="D2V7E8"/>
<evidence type="ECO:0000256" key="1">
    <source>
        <dbReference type="ARBA" id="ARBA00010914"/>
    </source>
</evidence>
<dbReference type="GO" id="GO:0051537">
    <property type="term" value="F:2 iron, 2 sulfur cluster binding"/>
    <property type="evidence" value="ECO:0007669"/>
    <property type="project" value="UniProtKB-KW"/>
</dbReference>
<evidence type="ECO:0000313" key="9">
    <source>
        <dbReference type="Proteomes" id="UP000006671"/>
    </source>
</evidence>
<keyword evidence="9" id="KW-1185">Reference proteome</keyword>
<evidence type="ECO:0000256" key="2">
    <source>
        <dbReference type="ARBA" id="ARBA00022714"/>
    </source>
</evidence>
<gene>
    <name evidence="8" type="ORF">NAEGRDRAFT_31742</name>
</gene>
<comment type="cofactor">
    <cofactor evidence="6">
        <name>[2Fe-2S] cluster</name>
        <dbReference type="ChEBI" id="CHEBI:190135"/>
    </cofactor>
</comment>
<dbReference type="PRINTS" id="PR00355">
    <property type="entry name" value="ADRENODOXIN"/>
</dbReference>
<keyword evidence="5" id="KW-0411">Iron-sulfur</keyword>
<dbReference type="PROSITE" id="PS00814">
    <property type="entry name" value="ADX"/>
    <property type="match status" value="1"/>
</dbReference>
<evidence type="ECO:0000313" key="8">
    <source>
        <dbReference type="EMBL" id="EFC47363.1"/>
    </source>
</evidence>
<dbReference type="PANTHER" id="PTHR23426:SF65">
    <property type="entry name" value="FERREDOXIN-2, MITOCHONDRIAL"/>
    <property type="match status" value="1"/>
</dbReference>
<dbReference type="eggNOG" id="KOG3309">
    <property type="taxonomic scope" value="Eukaryota"/>
</dbReference>
<organism evidence="9">
    <name type="scientific">Naegleria gruberi</name>
    <name type="common">Amoeba</name>
    <dbReference type="NCBI Taxonomy" id="5762"/>
    <lineage>
        <taxon>Eukaryota</taxon>
        <taxon>Discoba</taxon>
        <taxon>Heterolobosea</taxon>
        <taxon>Tetramitia</taxon>
        <taxon>Eutetramitia</taxon>
        <taxon>Vahlkampfiidae</taxon>
        <taxon>Naegleria</taxon>
    </lineage>
</organism>
<dbReference type="PROSITE" id="PS51085">
    <property type="entry name" value="2FE2S_FER_2"/>
    <property type="match status" value="1"/>
</dbReference>
<dbReference type="GeneID" id="8849006"/>
<sequence>MTTFNRTVNISFVDPKNNLSKSVKAPIGENILAVAHANDIDLEGACEASLACSTCHVYIQDEFFEKMPEPEEEEEDMLDLAYGLAHNSRLGCQVIVSKDMEGMTVTLPRATRNMQVDKK</sequence>
<evidence type="ECO:0000256" key="5">
    <source>
        <dbReference type="ARBA" id="ARBA00023014"/>
    </source>
</evidence>
<dbReference type="OrthoDB" id="268593at2759"/>
<reference evidence="8 9" key="1">
    <citation type="journal article" date="2010" name="Cell">
        <title>The genome of Naegleria gruberi illuminates early eukaryotic versatility.</title>
        <authorList>
            <person name="Fritz-Laylin L.K."/>
            <person name="Prochnik S.E."/>
            <person name="Ginger M.L."/>
            <person name="Dacks J.B."/>
            <person name="Carpenter M.L."/>
            <person name="Field M.C."/>
            <person name="Kuo A."/>
            <person name="Paredez A."/>
            <person name="Chapman J."/>
            <person name="Pham J."/>
            <person name="Shu S."/>
            <person name="Neupane R."/>
            <person name="Cipriano M."/>
            <person name="Mancuso J."/>
            <person name="Tu H."/>
            <person name="Salamov A."/>
            <person name="Lindquist E."/>
            <person name="Shapiro H."/>
            <person name="Lucas S."/>
            <person name="Grigoriev I.V."/>
            <person name="Cande W.Z."/>
            <person name="Fulton C."/>
            <person name="Rokhsar D.S."/>
            <person name="Dawson S.C."/>
        </authorList>
    </citation>
    <scope>NUCLEOTIDE SEQUENCE [LARGE SCALE GENOMIC DNA]</scope>
    <source>
        <strain evidence="8 9">NEG-M</strain>
    </source>
</reference>
<dbReference type="InterPro" id="IPR001055">
    <property type="entry name" value="Adrenodoxin-like"/>
</dbReference>
<dbReference type="GO" id="GO:0046872">
    <property type="term" value="F:metal ion binding"/>
    <property type="evidence" value="ECO:0007669"/>
    <property type="project" value="UniProtKB-KW"/>
</dbReference>
<accession>D2V7E8</accession>
<dbReference type="KEGG" id="ngr:NAEGRDRAFT_31742"/>
<keyword evidence="4" id="KW-0408">Iron</keyword>
<proteinExistence type="inferred from homology"/>
<dbReference type="GO" id="GO:0005739">
    <property type="term" value="C:mitochondrion"/>
    <property type="evidence" value="ECO:0007669"/>
    <property type="project" value="TreeGrafter"/>
</dbReference>
<dbReference type="SUPFAM" id="SSF54292">
    <property type="entry name" value="2Fe-2S ferredoxin-like"/>
    <property type="match status" value="1"/>
</dbReference>
<dbReference type="Gene3D" id="3.10.20.30">
    <property type="match status" value="1"/>
</dbReference>
<dbReference type="OMA" id="TPMEEDM"/>
<dbReference type="InParanoid" id="D2V7E8"/>
<dbReference type="GO" id="GO:0009055">
    <property type="term" value="F:electron transfer activity"/>
    <property type="evidence" value="ECO:0007669"/>
    <property type="project" value="TreeGrafter"/>
</dbReference>
<dbReference type="InterPro" id="IPR018298">
    <property type="entry name" value="Adrenodoxin_Fe-S_BS"/>
</dbReference>
<evidence type="ECO:0000256" key="4">
    <source>
        <dbReference type="ARBA" id="ARBA00023004"/>
    </source>
</evidence>
<dbReference type="CDD" id="cd00207">
    <property type="entry name" value="fer2"/>
    <property type="match status" value="1"/>
</dbReference>